<evidence type="ECO:0000256" key="2">
    <source>
        <dbReference type="ARBA" id="ARBA00022741"/>
    </source>
</evidence>
<name>H6LCQ5_ACEWD</name>
<dbReference type="GO" id="GO:0005304">
    <property type="term" value="F:L-valine transmembrane transporter activity"/>
    <property type="evidence" value="ECO:0007669"/>
    <property type="project" value="TreeGrafter"/>
</dbReference>
<dbReference type="GO" id="GO:1903806">
    <property type="term" value="P:L-isoleucine import across plasma membrane"/>
    <property type="evidence" value="ECO:0007669"/>
    <property type="project" value="TreeGrafter"/>
</dbReference>
<keyword evidence="3 5" id="KW-0067">ATP-binding</keyword>
<dbReference type="CDD" id="cd03219">
    <property type="entry name" value="ABC_Mj1267_LivG_branched"/>
    <property type="match status" value="1"/>
</dbReference>
<dbReference type="GO" id="GO:0015188">
    <property type="term" value="F:L-isoleucine transmembrane transporter activity"/>
    <property type="evidence" value="ECO:0007669"/>
    <property type="project" value="TreeGrafter"/>
</dbReference>
<dbReference type="GO" id="GO:0005524">
    <property type="term" value="F:ATP binding"/>
    <property type="evidence" value="ECO:0007669"/>
    <property type="project" value="UniProtKB-KW"/>
</dbReference>
<reference evidence="5 6" key="2">
    <citation type="journal article" date="2012" name="PLoS ONE">
        <title>An ancient pathway combining carbon dioxide fixation with the generation and utilization of a sodium ion gradient for ATP synthesis.</title>
        <authorList>
            <person name="Poehlein A."/>
            <person name="Schmidt S."/>
            <person name="Kaster A.K."/>
            <person name="Goenrich M."/>
            <person name="Vollmers J."/>
            <person name="Thurmer A."/>
            <person name="Bertsch J."/>
            <person name="Schuchmann K."/>
            <person name="Voigt B."/>
            <person name="Hecker M."/>
            <person name="Daniel R."/>
            <person name="Thauer R.K."/>
            <person name="Gottschalk G."/>
            <person name="Muller V."/>
        </authorList>
    </citation>
    <scope>NUCLEOTIDE SEQUENCE [LARGE SCALE GENOMIC DNA]</scope>
    <source>
        <strain evidence="6">ATCC 29683 / DSM 1030 / JCM 2381 / KCTC 1655 / WB1</strain>
    </source>
</reference>
<dbReference type="Gene3D" id="3.40.50.300">
    <property type="entry name" value="P-loop containing nucleotide triphosphate hydrolases"/>
    <property type="match status" value="1"/>
</dbReference>
<dbReference type="GO" id="GO:0016887">
    <property type="term" value="F:ATP hydrolysis activity"/>
    <property type="evidence" value="ECO:0007669"/>
    <property type="project" value="InterPro"/>
</dbReference>
<dbReference type="eggNOG" id="COG0411">
    <property type="taxonomic scope" value="Bacteria"/>
</dbReference>
<evidence type="ECO:0000313" key="6">
    <source>
        <dbReference type="Proteomes" id="UP000007177"/>
    </source>
</evidence>
<reference evidence="6" key="1">
    <citation type="submission" date="2011-07" db="EMBL/GenBank/DDBJ databases">
        <title>Complete genome sequence of Acetobacterium woodii.</title>
        <authorList>
            <person name="Poehlein A."/>
            <person name="Schmidt S."/>
            <person name="Kaster A.-K."/>
            <person name="Goenrich M."/>
            <person name="Vollmers J."/>
            <person name="Thuermer A."/>
            <person name="Gottschalk G."/>
            <person name="Thauer R.K."/>
            <person name="Daniel R."/>
            <person name="Mueller V."/>
        </authorList>
    </citation>
    <scope>NUCLEOTIDE SEQUENCE [LARGE SCALE GENOMIC DNA]</scope>
    <source>
        <strain evidence="6">ATCC 29683 / DSM 1030 / JCM 2381 / KCTC 1655 / WB1</strain>
    </source>
</reference>
<keyword evidence="2" id="KW-0547">Nucleotide-binding</keyword>
<evidence type="ECO:0000313" key="5">
    <source>
        <dbReference type="EMBL" id="AFA49042.1"/>
    </source>
</evidence>
<dbReference type="EMBL" id="CP002987">
    <property type="protein sequence ID" value="AFA49042.1"/>
    <property type="molecule type" value="Genomic_DNA"/>
</dbReference>
<proteinExistence type="predicted"/>
<dbReference type="InterPro" id="IPR003593">
    <property type="entry name" value="AAA+_ATPase"/>
</dbReference>
<dbReference type="InterPro" id="IPR051120">
    <property type="entry name" value="ABC_AA/LPS_Transport"/>
</dbReference>
<organism evidence="5 6">
    <name type="scientific">Acetobacterium woodii (strain ATCC 29683 / DSM 1030 / JCM 2381 / KCTC 1655 / WB1)</name>
    <dbReference type="NCBI Taxonomy" id="931626"/>
    <lineage>
        <taxon>Bacteria</taxon>
        <taxon>Bacillati</taxon>
        <taxon>Bacillota</taxon>
        <taxon>Clostridia</taxon>
        <taxon>Eubacteriales</taxon>
        <taxon>Eubacteriaceae</taxon>
        <taxon>Acetobacterium</taxon>
    </lineage>
</organism>
<evidence type="ECO:0000256" key="3">
    <source>
        <dbReference type="ARBA" id="ARBA00022840"/>
    </source>
</evidence>
<keyword evidence="6" id="KW-1185">Reference proteome</keyword>
<protein>
    <submittedName>
        <fullName evidence="5">Branched-chain amino acid ABC transport ATP-binding protein LivG2</fullName>
    </submittedName>
</protein>
<dbReference type="SUPFAM" id="SSF52540">
    <property type="entry name" value="P-loop containing nucleoside triphosphate hydrolases"/>
    <property type="match status" value="1"/>
</dbReference>
<dbReference type="STRING" id="931626.Awo_c22690"/>
<dbReference type="InterPro" id="IPR032823">
    <property type="entry name" value="BCA_ABC_TP_C"/>
</dbReference>
<dbReference type="GO" id="GO:0015192">
    <property type="term" value="F:L-phenylalanine transmembrane transporter activity"/>
    <property type="evidence" value="ECO:0007669"/>
    <property type="project" value="TreeGrafter"/>
</dbReference>
<dbReference type="FunFam" id="3.40.50.300:FF:000421">
    <property type="entry name" value="Branched-chain amino acid ABC transporter ATP-binding protein"/>
    <property type="match status" value="1"/>
</dbReference>
<dbReference type="InterPro" id="IPR003439">
    <property type="entry name" value="ABC_transporter-like_ATP-bd"/>
</dbReference>
<dbReference type="Pfam" id="PF12399">
    <property type="entry name" value="BCA_ABC_TP_C"/>
    <property type="match status" value="1"/>
</dbReference>
<dbReference type="AlphaFoldDB" id="H6LCQ5"/>
<dbReference type="HOGENOM" id="CLU_000604_1_2_9"/>
<dbReference type="Pfam" id="PF00005">
    <property type="entry name" value="ABC_tran"/>
    <property type="match status" value="1"/>
</dbReference>
<evidence type="ECO:0000256" key="1">
    <source>
        <dbReference type="ARBA" id="ARBA00022448"/>
    </source>
</evidence>
<dbReference type="PROSITE" id="PS50893">
    <property type="entry name" value="ABC_TRANSPORTER_2"/>
    <property type="match status" value="1"/>
</dbReference>
<dbReference type="OrthoDB" id="9805514at2"/>
<dbReference type="GO" id="GO:1903805">
    <property type="term" value="P:L-valine import across plasma membrane"/>
    <property type="evidence" value="ECO:0007669"/>
    <property type="project" value="TreeGrafter"/>
</dbReference>
<gene>
    <name evidence="5" type="primary">livG2</name>
    <name evidence="5" type="ordered locus">Awo_c22690</name>
</gene>
<dbReference type="PANTHER" id="PTHR45772">
    <property type="entry name" value="CONSERVED COMPONENT OF ABC TRANSPORTER FOR NATURAL AMINO ACIDS-RELATED"/>
    <property type="match status" value="1"/>
</dbReference>
<dbReference type="RefSeq" id="WP_014356642.1">
    <property type="nucleotide sequence ID" value="NC_016894.1"/>
</dbReference>
<evidence type="ECO:0000259" key="4">
    <source>
        <dbReference type="PROSITE" id="PS50893"/>
    </source>
</evidence>
<feature type="domain" description="ABC transporter" evidence="4">
    <location>
        <begin position="4"/>
        <end position="262"/>
    </location>
</feature>
<dbReference type="GO" id="GO:0042941">
    <property type="term" value="P:D-alanine transmembrane transport"/>
    <property type="evidence" value="ECO:0007669"/>
    <property type="project" value="TreeGrafter"/>
</dbReference>
<dbReference type="InterPro" id="IPR027417">
    <property type="entry name" value="P-loop_NTPase"/>
</dbReference>
<keyword evidence="1" id="KW-0813">Transport</keyword>
<dbReference type="SMART" id="SM00382">
    <property type="entry name" value="AAA"/>
    <property type="match status" value="1"/>
</dbReference>
<dbReference type="GO" id="GO:0015808">
    <property type="term" value="P:L-alanine transport"/>
    <property type="evidence" value="ECO:0007669"/>
    <property type="project" value="TreeGrafter"/>
</dbReference>
<dbReference type="Proteomes" id="UP000007177">
    <property type="component" value="Chromosome"/>
</dbReference>
<dbReference type="GO" id="GO:0005886">
    <property type="term" value="C:plasma membrane"/>
    <property type="evidence" value="ECO:0007669"/>
    <property type="project" value="TreeGrafter"/>
</dbReference>
<dbReference type="KEGG" id="awo:Awo_c22690"/>
<dbReference type="PANTHER" id="PTHR45772:SF7">
    <property type="entry name" value="AMINO ACID ABC TRANSPORTER ATP-BINDING PROTEIN"/>
    <property type="match status" value="1"/>
</dbReference>
<accession>H6LCQ5</accession>
<sequence>MSLLKTENVIMQFGGVVAVNDLNIDIKKGELAALIGPNGAGKTTAFNVITGVYTPTKGKVLFTPTDKKTGQTTEIDITGKKPDKITGLGIARTFQNIRLFKELTVLENALVATHTNVDYNFLSAILRTPKARKGERRAKSDCEFLLERLGLIDLKNEKASSLPYGQQRHLEIARALATNPQLLLLDEPAAGMNPQETDELTDLIFKLKTDFDLSIFMIEHHMDLVMEISDHIYVLDFGCTIAKGTPDEVQNNPKVIEAYLGVDEDVEN</sequence>